<gene>
    <name evidence="1" type="ORF">BVDSYZ_21510</name>
</gene>
<protein>
    <submittedName>
        <fullName evidence="1">Uncharacterized protein</fullName>
    </submittedName>
</protein>
<evidence type="ECO:0000313" key="1">
    <source>
        <dbReference type="EMBL" id="AWX74624.1"/>
    </source>
</evidence>
<organism evidence="1 2">
    <name type="scientific">Bacillus velezensis</name>
    <dbReference type="NCBI Taxonomy" id="492670"/>
    <lineage>
        <taxon>Bacteria</taxon>
        <taxon>Bacillati</taxon>
        <taxon>Bacillota</taxon>
        <taxon>Bacilli</taxon>
        <taxon>Bacillales</taxon>
        <taxon>Bacillaceae</taxon>
        <taxon>Bacillus</taxon>
        <taxon>Bacillus amyloliquefaciens group</taxon>
    </lineage>
</organism>
<geneLocation type="plasmid" evidence="2">
    <name>pdsyz</name>
</geneLocation>
<dbReference type="EMBL" id="CP030151">
    <property type="protein sequence ID" value="AWX74624.1"/>
    <property type="molecule type" value="Genomic_DNA"/>
</dbReference>
<sequence>MKKEDQWTSLASLNDEEFNSIINEQRNKNTEAANIFADSLIAARKALDDFDSEETQTLKKEKGNMSEKKVNRVLVQGSASFSVSCNDLQALVTPEQAADKKFLDNFFQDKAFKLIYNGNGQEESTIESSIPVVISEDLAQKHTGELITDEMWSEIIQKSKKQEIE</sequence>
<proteinExistence type="predicted"/>
<dbReference type="AlphaFoldDB" id="A0ABC8DFD4"/>
<accession>A0ABC8DFD4</accession>
<keyword evidence="1" id="KW-0614">Plasmid</keyword>
<dbReference type="Proteomes" id="UP000250069">
    <property type="component" value="Plasmid pdsyz"/>
</dbReference>
<reference evidence="1 2" key="1">
    <citation type="submission" date="2018-06" db="EMBL/GenBank/DDBJ databases">
        <title>Complete Genome Sequence of Bacillus velezensis DSYZ, a Plant Growth-Promoting Rhizobacterium with Antifungal Activity.</title>
        <authorList>
            <person name="Du B."/>
            <person name="Ding Y."/>
            <person name="Liu K."/>
            <person name="Yao L."/>
            <person name="Wang C."/>
            <person name="Li H."/>
            <person name="Liu H."/>
        </authorList>
    </citation>
    <scope>NUCLEOTIDE SEQUENCE [LARGE SCALE GENOMIC DNA]</scope>
    <source>
        <strain evidence="1 2">DSYZ</strain>
        <plasmid evidence="2">pdsyz</plasmid>
    </source>
</reference>
<dbReference type="RefSeq" id="WP_082188811.1">
    <property type="nucleotide sequence ID" value="NZ_CP026611.1"/>
</dbReference>
<evidence type="ECO:0000313" key="2">
    <source>
        <dbReference type="Proteomes" id="UP000250069"/>
    </source>
</evidence>
<name>A0ABC8DFD4_BACVE</name>